<comment type="caution">
    <text evidence="6">The sequence shown here is derived from an EMBL/GenBank/DDBJ whole genome shotgun (WGS) entry which is preliminary data.</text>
</comment>
<evidence type="ECO:0000259" key="5">
    <source>
        <dbReference type="PROSITE" id="PS50931"/>
    </source>
</evidence>
<name>A0A511QWS0_9VIBR</name>
<evidence type="ECO:0000256" key="1">
    <source>
        <dbReference type="ARBA" id="ARBA00009437"/>
    </source>
</evidence>
<dbReference type="InterPro" id="IPR036390">
    <property type="entry name" value="WH_DNA-bd_sf"/>
</dbReference>
<dbReference type="InterPro" id="IPR000847">
    <property type="entry name" value="LysR_HTH_N"/>
</dbReference>
<gene>
    <name evidence="6" type="ORF">VSU01S_40760</name>
</gene>
<keyword evidence="7" id="KW-1185">Reference proteome</keyword>
<dbReference type="PANTHER" id="PTHR30126">
    <property type="entry name" value="HTH-TYPE TRANSCRIPTIONAL REGULATOR"/>
    <property type="match status" value="1"/>
</dbReference>
<dbReference type="GO" id="GO:0003700">
    <property type="term" value="F:DNA-binding transcription factor activity"/>
    <property type="evidence" value="ECO:0007669"/>
    <property type="project" value="InterPro"/>
</dbReference>
<dbReference type="Gene3D" id="1.10.10.10">
    <property type="entry name" value="Winged helix-like DNA-binding domain superfamily/Winged helix DNA-binding domain"/>
    <property type="match status" value="1"/>
</dbReference>
<proteinExistence type="inferred from homology"/>
<dbReference type="Proteomes" id="UP000321113">
    <property type="component" value="Unassembled WGS sequence"/>
</dbReference>
<accession>A0A511QWS0</accession>
<dbReference type="PROSITE" id="PS50931">
    <property type="entry name" value="HTH_LYSR"/>
    <property type="match status" value="1"/>
</dbReference>
<comment type="similarity">
    <text evidence="1">Belongs to the LysR transcriptional regulatory family.</text>
</comment>
<dbReference type="Gene3D" id="3.40.190.290">
    <property type="match status" value="1"/>
</dbReference>
<sequence>MEYSLNQIEAFVHTVETGSFKDAGIRLDKRRQVVARSVASLEETCNVSLFTRHTRHVEITEEGKKLYRTAKRVLLDARNFENQLASFNRQLPNSFSVAIDSSLACPEIANCYLAVLEEIPSIDLKISMGGTKQVIDWVSEGTVEMALLFSPLLNLDNLQNITVLDFPVVDVGPPNLVNFGEIKEQDTLSDMTQIVPQSVLDFGYQQGYIDSDKNIFVNDLQESVNMMLAGVGWARLPEFIARPHIEAGRLNAFSRLGGSSGNWYAEVIYANDEMLTLAGDIFLEHALRLREKLYKRNGVRS</sequence>
<dbReference type="SUPFAM" id="SSF53850">
    <property type="entry name" value="Periplasmic binding protein-like II"/>
    <property type="match status" value="1"/>
</dbReference>
<evidence type="ECO:0000313" key="7">
    <source>
        <dbReference type="Proteomes" id="UP000321113"/>
    </source>
</evidence>
<dbReference type="EMBL" id="BJXK01000039">
    <property type="protein sequence ID" value="GEM81831.1"/>
    <property type="molecule type" value="Genomic_DNA"/>
</dbReference>
<dbReference type="InterPro" id="IPR005119">
    <property type="entry name" value="LysR_subst-bd"/>
</dbReference>
<dbReference type="GO" id="GO:0000976">
    <property type="term" value="F:transcription cis-regulatory region binding"/>
    <property type="evidence" value="ECO:0007669"/>
    <property type="project" value="TreeGrafter"/>
</dbReference>
<reference evidence="6 7" key="1">
    <citation type="submission" date="2019-07" db="EMBL/GenBank/DDBJ databases">
        <title>Whole genome shotgun sequence of Vibrio superstes NBRC 103154.</title>
        <authorList>
            <person name="Hosoyama A."/>
            <person name="Uohara A."/>
            <person name="Ohji S."/>
            <person name="Ichikawa N."/>
        </authorList>
    </citation>
    <scope>NUCLEOTIDE SEQUENCE [LARGE SCALE GENOMIC DNA]</scope>
    <source>
        <strain evidence="6 7">NBRC 103154</strain>
    </source>
</reference>
<organism evidence="6 7">
    <name type="scientific">Vibrio superstes NBRC 103154</name>
    <dbReference type="NCBI Taxonomy" id="1219062"/>
    <lineage>
        <taxon>Bacteria</taxon>
        <taxon>Pseudomonadati</taxon>
        <taxon>Pseudomonadota</taxon>
        <taxon>Gammaproteobacteria</taxon>
        <taxon>Vibrionales</taxon>
        <taxon>Vibrionaceae</taxon>
        <taxon>Vibrio</taxon>
    </lineage>
</organism>
<dbReference type="PANTHER" id="PTHR30126:SF40">
    <property type="entry name" value="HTH-TYPE TRANSCRIPTIONAL REGULATOR GLTR"/>
    <property type="match status" value="1"/>
</dbReference>
<keyword evidence="3" id="KW-0238">DNA-binding</keyword>
<evidence type="ECO:0000256" key="2">
    <source>
        <dbReference type="ARBA" id="ARBA00023015"/>
    </source>
</evidence>
<dbReference type="SUPFAM" id="SSF46785">
    <property type="entry name" value="Winged helix' DNA-binding domain"/>
    <property type="match status" value="1"/>
</dbReference>
<dbReference type="Pfam" id="PF03466">
    <property type="entry name" value="LysR_substrate"/>
    <property type="match status" value="1"/>
</dbReference>
<evidence type="ECO:0000256" key="4">
    <source>
        <dbReference type="ARBA" id="ARBA00023163"/>
    </source>
</evidence>
<dbReference type="InterPro" id="IPR036388">
    <property type="entry name" value="WH-like_DNA-bd_sf"/>
</dbReference>
<evidence type="ECO:0000256" key="3">
    <source>
        <dbReference type="ARBA" id="ARBA00023125"/>
    </source>
</evidence>
<keyword evidence="2" id="KW-0805">Transcription regulation</keyword>
<dbReference type="AlphaFoldDB" id="A0A511QWS0"/>
<dbReference type="OrthoDB" id="196624at2"/>
<dbReference type="Pfam" id="PF00126">
    <property type="entry name" value="HTH_1"/>
    <property type="match status" value="1"/>
</dbReference>
<protein>
    <submittedName>
        <fullName evidence="6">Transcriptional regulator</fullName>
    </submittedName>
</protein>
<feature type="domain" description="HTH lysR-type" evidence="5">
    <location>
        <begin position="1"/>
        <end position="60"/>
    </location>
</feature>
<keyword evidence="4" id="KW-0804">Transcription</keyword>
<evidence type="ECO:0000313" key="6">
    <source>
        <dbReference type="EMBL" id="GEM81831.1"/>
    </source>
</evidence>